<feature type="compositionally biased region" description="Pro residues" evidence="1">
    <location>
        <begin position="55"/>
        <end position="72"/>
    </location>
</feature>
<feature type="region of interest" description="Disordered" evidence="1">
    <location>
        <begin position="868"/>
        <end position="1012"/>
    </location>
</feature>
<feature type="region of interest" description="Disordered" evidence="1">
    <location>
        <begin position="1"/>
        <end position="20"/>
    </location>
</feature>
<feature type="compositionally biased region" description="Low complexity" evidence="1">
    <location>
        <begin position="1582"/>
        <end position="1624"/>
    </location>
</feature>
<dbReference type="VEuPathDB" id="VectorBase:AATE007767"/>
<reference evidence="2" key="1">
    <citation type="submission" date="2022-08" db="UniProtKB">
        <authorList>
            <consortium name="EnsemblMetazoa"/>
        </authorList>
    </citation>
    <scope>IDENTIFICATION</scope>
    <source>
        <strain evidence="2">EBRO</strain>
    </source>
</reference>
<dbReference type="STRING" id="41427.A0A182IY68"/>
<proteinExistence type="predicted"/>
<feature type="compositionally biased region" description="Low complexity" evidence="1">
    <location>
        <begin position="1471"/>
        <end position="1507"/>
    </location>
</feature>
<sequence>MSRKKSTTSNDPLVQHCLSNPTMEHHGGLFADISNSFPGNGGLPSTNVKYHLHNPPQPIPPQPPPPPGPTLGPLPSRQYHQYHHPHPQQQQQQQQQQHQLGAQLHSHSQAASSVTAAQYGTGSSIATNGGSGGGSGGVPGASAPTIINISNNNHNIMAPPYPYHGPPQYQTKMASGGAAAAGATAAGGYKELGKYGTPGSTGTSGTGGGGWSEYATTHHHHEASVIGNFEAKNPNKYHHSTTPGAGVGGRVTGGYRYASEYLPSQQGQPGGMTAHYPTGGAGAGYGLYHPEGVQATPISPQTQPPSAGAAHPGYDPYPHIVRNKYPSGGGGQPPHMASGSRPTPMASHPDLMYNERSQRYVNSYATGSLYMPSAGTAGSTGASGGAHGTYHSQMGPGKGMMNPGMDYYGNSFVKQLSSHHPHHAAPNPYIPPNRMAYATQQSASYHPHPGHHHGVALAHHKSVSGSYGYGSSNGAVASYEDPYHQRAMGARVPLPHPYPTDAHHQQQSTNAAPYGTTAPPSSYHHQVQAGMGYPNPKITFSKTMNDFYTPNMAPSGTAQEQINSSKILKGPTASSAMSTGGAPMYDTNHPLNYDCQQMYLKNRYMHSKPVLVPPVPTGGYTNGQPIMAGELHPSRHPHAHHHLQTVTAYGGYTTMEDLGLGPRSFALDEHLKDKSLRDYLTSWSEMEEEDGSMGPKITKEANNNQTTHQNYESCKYMNQQTAGEIVAAPVPAPPHQESTAEVVSAAMDTLVAPETPPQVAQPQPAPIAAHTGVIVANVQNAGNLPDILVDIEKPAKPEETGKDGEKLYILETYDVPQSELNKYKHLSVINELPKNVVPINDSADSLKFLEEIESNREKYYQTELESEVVYEEKEREKLKEEDCEGKSENEVKSEQAESDAQQTVIRQPKDEETVESKETDAECRPEAEEDMQQPKVETNDSLEESPLEEPVKEMSPEEKPEDLSKLVIEKEPEPEVPVEVVAENQPAVIDKPMENPQEKESHQVEQPTDDEAFKVPRCFPKYRKRRFYDYDLPRFPKKARRSSIEEFINCDIPKFKVQTLKRSPKSLKSLLLDTINSKPFRRWAKEDWFRQPEMPQERREEDEAKEPQPEQAPSVDKVEEEEVQEEGNRPEPEECVVPSQEVELEGSVILTTAVPIRPPTVPSLRELCYEQVRSSELFLQPPTLKELCEKVICVNKHLYIIEEMRSDPPKLQDLCKAVLSETNIFIDVTENDVCIIENGETGDVVMESDEPRTRNGGRVFIVEEDRGSIADLLRESVQLQAEDLMVVRTDSGEECEDHEIFLANLAPEEPMVSVRSLLSDSENDIFSRVEQEIEKMMHTSSSEDEAEVSVPLEPEKELETSESELFAFSEDVECVQYEEVIPLVNNEETSAKNAIINTLRLKYASRPSTDQAKLRQRLLRKYLIYQRCIQLRHDVFLRSAFPWSKLIAKRMAAIVPVEPSPVQQDEDTNCSVSSSSSSSSSSSCSSSTAHRSSLSSSSSSSSSSSGSDVEEEDTIELVETVESTPEELSSASVQFTEANNNKVQLVPLEMPPKSEVTEPLVHDESQPEIAKPTPAVCSPVQSDDSGTSCSSHSNGKCSPSSSATPSSSPASTSSKSNRSPSSSSFDHRMAVERFVGERPRSVIVSPPVAKRKKKLSFEESLLNIDQMYRKPSSPSTSSMMHRSVASSSPASTARPNVIVNVDNKREVARKLIIPSYKIFDQSMDEMQTMEVNGRHRKSSAEEARLVQPTLQRHPPRRRTSISAVPTFVRSISSEVERRTQGLERRRSAVMRRRSCCCSPLRSLGGSPPSVTKPSTVVMPLLSAVPYVRLVRNDYVEKLAESYRRQQK</sequence>
<evidence type="ECO:0000313" key="2">
    <source>
        <dbReference type="EnsemblMetazoa" id="AATE007767-PA.1"/>
    </source>
</evidence>
<feature type="region of interest" description="Disordered" evidence="1">
    <location>
        <begin position="490"/>
        <end position="525"/>
    </location>
</feature>
<organism evidence="2">
    <name type="scientific">Anopheles atroparvus</name>
    <name type="common">European mosquito</name>
    <dbReference type="NCBI Taxonomy" id="41427"/>
    <lineage>
        <taxon>Eukaryota</taxon>
        <taxon>Metazoa</taxon>
        <taxon>Ecdysozoa</taxon>
        <taxon>Arthropoda</taxon>
        <taxon>Hexapoda</taxon>
        <taxon>Insecta</taxon>
        <taxon>Pterygota</taxon>
        <taxon>Neoptera</taxon>
        <taxon>Endopterygota</taxon>
        <taxon>Diptera</taxon>
        <taxon>Nematocera</taxon>
        <taxon>Culicoidea</taxon>
        <taxon>Culicidae</taxon>
        <taxon>Anophelinae</taxon>
        <taxon>Anopheles</taxon>
    </lineage>
</organism>
<feature type="compositionally biased region" description="Basic and acidic residues" evidence="1">
    <location>
        <begin position="991"/>
        <end position="1003"/>
    </location>
</feature>
<feature type="region of interest" description="Disordered" evidence="1">
    <location>
        <begin position="40"/>
        <end position="116"/>
    </location>
</feature>
<feature type="compositionally biased region" description="Polar residues" evidence="1">
    <location>
        <begin position="296"/>
        <end position="305"/>
    </location>
</feature>
<feature type="compositionally biased region" description="Basic and acidic residues" evidence="1">
    <location>
        <begin position="870"/>
        <end position="895"/>
    </location>
</feature>
<feature type="compositionally biased region" description="Basic and acidic residues" evidence="1">
    <location>
        <begin position="1091"/>
        <end position="1108"/>
    </location>
</feature>
<feature type="compositionally biased region" description="Low complexity" evidence="1">
    <location>
        <begin position="977"/>
        <end position="988"/>
    </location>
</feature>
<feature type="compositionally biased region" description="Low complexity" evidence="1">
    <location>
        <begin position="87"/>
        <end position="113"/>
    </location>
</feature>
<feature type="compositionally biased region" description="Low complexity" evidence="1">
    <location>
        <begin position="1671"/>
        <end position="1688"/>
    </location>
</feature>
<feature type="region of interest" description="Disordered" evidence="1">
    <location>
        <begin position="292"/>
        <end position="347"/>
    </location>
</feature>
<feature type="compositionally biased region" description="Basic and acidic residues" evidence="1">
    <location>
        <begin position="907"/>
        <end position="926"/>
    </location>
</feature>
<dbReference type="EnsemblMetazoa" id="AATE007767-RA">
    <property type="protein sequence ID" value="AATE007767-PA.1"/>
    <property type="gene ID" value="AATE007767"/>
</dbReference>
<feature type="compositionally biased region" description="Polar residues" evidence="1">
    <location>
        <begin position="7"/>
        <end position="20"/>
    </location>
</feature>
<accession>A0A182IY68</accession>
<protein>
    <submittedName>
        <fullName evidence="2">Uncharacterized protein</fullName>
    </submittedName>
</protein>
<feature type="region of interest" description="Disordered" evidence="1">
    <location>
        <begin position="1550"/>
        <end position="1627"/>
    </location>
</feature>
<feature type="compositionally biased region" description="Basic and acidic residues" evidence="1">
    <location>
        <begin position="949"/>
        <end position="973"/>
    </location>
</feature>
<evidence type="ECO:0000256" key="1">
    <source>
        <dbReference type="SAM" id="MobiDB-lite"/>
    </source>
</evidence>
<feature type="region of interest" description="Disordered" evidence="1">
    <location>
        <begin position="1734"/>
        <end position="1757"/>
    </location>
</feature>
<feature type="region of interest" description="Disordered" evidence="1">
    <location>
        <begin position="1091"/>
        <end position="1140"/>
    </location>
</feature>
<feature type="region of interest" description="Disordered" evidence="1">
    <location>
        <begin position="1459"/>
        <end position="1514"/>
    </location>
</feature>
<name>A0A182IY68_ANOAO</name>
<feature type="region of interest" description="Disordered" evidence="1">
    <location>
        <begin position="1668"/>
        <end position="1691"/>
    </location>
</feature>